<dbReference type="AlphaFoldDB" id="A0A388JZT0"/>
<comment type="caution">
    <text evidence="2">The sequence shown here is derived from an EMBL/GenBank/DDBJ whole genome shotgun (WGS) entry which is preliminary data.</text>
</comment>
<evidence type="ECO:0000313" key="2">
    <source>
        <dbReference type="EMBL" id="GBG63275.1"/>
    </source>
</evidence>
<protein>
    <submittedName>
        <fullName evidence="2">Uncharacterized protein</fullName>
    </submittedName>
</protein>
<reference evidence="2 3" key="1">
    <citation type="journal article" date="2018" name="Cell">
        <title>The Chara Genome: Secondary Complexity and Implications for Plant Terrestrialization.</title>
        <authorList>
            <person name="Nishiyama T."/>
            <person name="Sakayama H."/>
            <person name="Vries J.D."/>
            <person name="Buschmann H."/>
            <person name="Saint-Marcoux D."/>
            <person name="Ullrich K.K."/>
            <person name="Haas F.B."/>
            <person name="Vanderstraeten L."/>
            <person name="Becker D."/>
            <person name="Lang D."/>
            <person name="Vosolsobe S."/>
            <person name="Rombauts S."/>
            <person name="Wilhelmsson P.K.I."/>
            <person name="Janitza P."/>
            <person name="Kern R."/>
            <person name="Heyl A."/>
            <person name="Rumpler F."/>
            <person name="Villalobos L.I.A.C."/>
            <person name="Clay J.M."/>
            <person name="Skokan R."/>
            <person name="Toyoda A."/>
            <person name="Suzuki Y."/>
            <person name="Kagoshima H."/>
            <person name="Schijlen E."/>
            <person name="Tajeshwar N."/>
            <person name="Catarino B."/>
            <person name="Hetherington A.J."/>
            <person name="Saltykova A."/>
            <person name="Bonnot C."/>
            <person name="Breuninger H."/>
            <person name="Symeonidi A."/>
            <person name="Radhakrishnan G.V."/>
            <person name="Van Nieuwerburgh F."/>
            <person name="Deforce D."/>
            <person name="Chang C."/>
            <person name="Karol K.G."/>
            <person name="Hedrich R."/>
            <person name="Ulvskov P."/>
            <person name="Glockner G."/>
            <person name="Delwiche C.F."/>
            <person name="Petrasek J."/>
            <person name="Van de Peer Y."/>
            <person name="Friml J."/>
            <person name="Beilby M."/>
            <person name="Dolan L."/>
            <person name="Kohara Y."/>
            <person name="Sugano S."/>
            <person name="Fujiyama A."/>
            <person name="Delaux P.-M."/>
            <person name="Quint M."/>
            <person name="TheiBen G."/>
            <person name="Hagemann M."/>
            <person name="Harholt J."/>
            <person name="Dunand C."/>
            <person name="Zachgo S."/>
            <person name="Langdale J."/>
            <person name="Maumus F."/>
            <person name="Straeten D.V.D."/>
            <person name="Gould S.B."/>
            <person name="Rensing S.A."/>
        </authorList>
    </citation>
    <scope>NUCLEOTIDE SEQUENCE [LARGE SCALE GENOMIC DNA]</scope>
    <source>
        <strain evidence="2 3">S276</strain>
    </source>
</reference>
<dbReference type="Gramene" id="GBG63275">
    <property type="protein sequence ID" value="GBG63275"/>
    <property type="gene ID" value="CBR_g37361"/>
</dbReference>
<evidence type="ECO:0000313" key="3">
    <source>
        <dbReference type="Proteomes" id="UP000265515"/>
    </source>
</evidence>
<dbReference type="Proteomes" id="UP000265515">
    <property type="component" value="Unassembled WGS sequence"/>
</dbReference>
<dbReference type="EMBL" id="BFEA01000037">
    <property type="protein sequence ID" value="GBG63275.1"/>
    <property type="molecule type" value="Genomic_DNA"/>
</dbReference>
<accession>A0A388JZT0</accession>
<evidence type="ECO:0000256" key="1">
    <source>
        <dbReference type="SAM" id="Phobius"/>
    </source>
</evidence>
<sequence>MTIYILTPQGIDHTGDLQMADQDHMDEPRTCAPPCVAPNAEGQEHDLLGLHLIPHGVDPTRDLQMADQDHMDEPHTCAPPCADPTGDLQMTDQQNQPEIPANLCGLTATNSCLRVLNRPLYTPSDFLAIALQLDVDLANLADPPDLQPEHRNYTREGGSTIAVLEIAMRKRQLELRHALPGELLILHPASLPALCMGLAITWLLYTPLTIGRCGTTVSWSMP</sequence>
<name>A0A388JZT0_CHABU</name>
<keyword evidence="1" id="KW-0472">Membrane</keyword>
<proteinExistence type="predicted"/>
<gene>
    <name evidence="2" type="ORF">CBR_g37361</name>
</gene>
<keyword evidence="3" id="KW-1185">Reference proteome</keyword>
<keyword evidence="1" id="KW-1133">Transmembrane helix</keyword>
<organism evidence="2 3">
    <name type="scientific">Chara braunii</name>
    <name type="common">Braun's stonewort</name>
    <dbReference type="NCBI Taxonomy" id="69332"/>
    <lineage>
        <taxon>Eukaryota</taxon>
        <taxon>Viridiplantae</taxon>
        <taxon>Streptophyta</taxon>
        <taxon>Charophyceae</taxon>
        <taxon>Charales</taxon>
        <taxon>Characeae</taxon>
        <taxon>Chara</taxon>
    </lineage>
</organism>
<keyword evidence="1" id="KW-0812">Transmembrane</keyword>
<feature type="transmembrane region" description="Helical" evidence="1">
    <location>
        <begin position="183"/>
        <end position="205"/>
    </location>
</feature>